<dbReference type="InterPro" id="IPR038157">
    <property type="entry name" value="FeoA_core_dom"/>
</dbReference>
<accession>A0A7L4UQU1</accession>
<dbReference type="InterPro" id="IPR001367">
    <property type="entry name" value="Fe_dep_repressor"/>
</dbReference>
<dbReference type="Gene3D" id="2.30.30.90">
    <property type="match status" value="1"/>
</dbReference>
<dbReference type="InterPro" id="IPR050536">
    <property type="entry name" value="DtxR_MntR_Metal-Reg"/>
</dbReference>
<feature type="domain" description="Ferrous iron transporter FeoA-like" evidence="3">
    <location>
        <begin position="179"/>
        <end position="250"/>
    </location>
</feature>
<keyword evidence="1" id="KW-0408">Iron</keyword>
<proteinExistence type="predicted"/>
<dbReference type="GO" id="GO:0003700">
    <property type="term" value="F:DNA-binding transcription factor activity"/>
    <property type="evidence" value="ECO:0007669"/>
    <property type="project" value="InterPro"/>
</dbReference>
<organism evidence="4 5">
    <name type="scientific">Balneicella halophila</name>
    <dbReference type="NCBI Taxonomy" id="1537566"/>
    <lineage>
        <taxon>Bacteria</taxon>
        <taxon>Pseudomonadati</taxon>
        <taxon>Bacteroidota</taxon>
        <taxon>Bacteroidia</taxon>
        <taxon>Bacteroidales</taxon>
        <taxon>Balneicellaceae</taxon>
        <taxon>Balneicella</taxon>
    </lineage>
</organism>
<gene>
    <name evidence="4" type="ORF">C7377_0436</name>
</gene>
<evidence type="ECO:0000313" key="4">
    <source>
        <dbReference type="EMBL" id="PVX52136.1"/>
    </source>
</evidence>
<dbReference type="Pfam" id="PF02742">
    <property type="entry name" value="Fe_dep_repr_C"/>
    <property type="match status" value="1"/>
</dbReference>
<keyword evidence="2" id="KW-0472">Membrane</keyword>
<evidence type="ECO:0000313" key="5">
    <source>
        <dbReference type="Proteomes" id="UP000251835"/>
    </source>
</evidence>
<reference evidence="4 5" key="1">
    <citation type="submission" date="2018-05" db="EMBL/GenBank/DDBJ databases">
        <title>Genomic Encyclopedia of Type Strains, Phase IV (KMG-IV): sequencing the most valuable type-strain genomes for metagenomic binning, comparative biology and taxonomic classification.</title>
        <authorList>
            <person name="Goeker M."/>
        </authorList>
    </citation>
    <scope>NUCLEOTIDE SEQUENCE [LARGE SCALE GENOMIC DNA]</scope>
    <source>
        <strain evidence="4 5">DSM 28579</strain>
    </source>
</reference>
<dbReference type="InterPro" id="IPR022689">
    <property type="entry name" value="Iron_dep_repressor"/>
</dbReference>
<dbReference type="Pfam" id="PF04023">
    <property type="entry name" value="FeoA"/>
    <property type="match status" value="1"/>
</dbReference>
<sequence length="340" mass="39382">MTLIFNIIFGIIAIILLILFFKPQDGWWYRLKETKVSRDRIILEDILKTLYQSQLEKITPNIKSLVKKLPFREQQTLKILSEMEKKDLVQVLENKVRLSPKGETYALRIVRAHRLWEQFLAEKTGYDKKDWHKLAEKAEHRLTDEHLEELSKELRRPLFDPHGDPIPYGEGEMPEISGKVLASFPEGTIGRIVHIQDEPESIYQQILAENIHIGSQVKILKITPEMVRFSSEGRLHDLQPIVADALTIIPLEKEEITENISRLSQLKKKEKAVVKGISRECRGENRRRLLDLGFVNGTEIKISNISPLGDPIAYQVRETLIALREDQAQYILIQKEGNDE</sequence>
<feature type="domain" description="Ferrous iron transporter FeoA-like" evidence="3">
    <location>
        <begin position="261"/>
        <end position="335"/>
    </location>
</feature>
<dbReference type="Gene3D" id="1.10.10.10">
    <property type="entry name" value="Winged helix-like DNA-binding domain superfamily/Winged helix DNA-binding domain"/>
    <property type="match status" value="1"/>
</dbReference>
<dbReference type="InterPro" id="IPR036421">
    <property type="entry name" value="Fe_dep_repressor_sf"/>
</dbReference>
<keyword evidence="2" id="KW-0812">Transmembrane</keyword>
<dbReference type="RefSeq" id="WP_116495688.1">
    <property type="nucleotide sequence ID" value="NZ_QENZ01000003.1"/>
</dbReference>
<dbReference type="GO" id="GO:0046914">
    <property type="term" value="F:transition metal ion binding"/>
    <property type="evidence" value="ECO:0007669"/>
    <property type="project" value="InterPro"/>
</dbReference>
<dbReference type="SMART" id="SM00899">
    <property type="entry name" value="FeoA"/>
    <property type="match status" value="2"/>
</dbReference>
<feature type="transmembrane region" description="Helical" evidence="2">
    <location>
        <begin position="6"/>
        <end position="22"/>
    </location>
</feature>
<dbReference type="InterPro" id="IPR008988">
    <property type="entry name" value="Transcriptional_repressor_C"/>
</dbReference>
<dbReference type="OrthoDB" id="9791355at2"/>
<keyword evidence="2" id="KW-1133">Transmembrane helix</keyword>
<evidence type="ECO:0000259" key="3">
    <source>
        <dbReference type="SMART" id="SM00899"/>
    </source>
</evidence>
<keyword evidence="5" id="KW-1185">Reference proteome</keyword>
<dbReference type="InterPro" id="IPR007167">
    <property type="entry name" value="Fe-transptr_FeoA-like"/>
</dbReference>
<dbReference type="GO" id="GO:0046983">
    <property type="term" value="F:protein dimerization activity"/>
    <property type="evidence" value="ECO:0007669"/>
    <property type="project" value="InterPro"/>
</dbReference>
<dbReference type="InterPro" id="IPR036388">
    <property type="entry name" value="WH-like_DNA-bd_sf"/>
</dbReference>
<dbReference type="Proteomes" id="UP000251835">
    <property type="component" value="Unassembled WGS sequence"/>
</dbReference>
<comment type="caution">
    <text evidence="4">The sequence shown here is derived from an EMBL/GenBank/DDBJ whole genome shotgun (WGS) entry which is preliminary data.</text>
</comment>
<dbReference type="PANTHER" id="PTHR33238:SF7">
    <property type="entry name" value="IRON-DEPENDENT TRANSCRIPTIONAL REGULATOR"/>
    <property type="match status" value="1"/>
</dbReference>
<evidence type="ECO:0000256" key="1">
    <source>
        <dbReference type="ARBA" id="ARBA00023004"/>
    </source>
</evidence>
<dbReference type="SUPFAM" id="SSF50037">
    <property type="entry name" value="C-terminal domain of transcriptional repressors"/>
    <property type="match status" value="1"/>
</dbReference>
<name>A0A7L4UQU1_BALHA</name>
<dbReference type="SUPFAM" id="SSF47979">
    <property type="entry name" value="Iron-dependent repressor protein, dimerization domain"/>
    <property type="match status" value="1"/>
</dbReference>
<dbReference type="SMART" id="SM00529">
    <property type="entry name" value="HTH_DTXR"/>
    <property type="match status" value="1"/>
</dbReference>
<protein>
    <submittedName>
        <fullName evidence="4">DtxR family Mn-dependent transcriptional regulator</fullName>
    </submittedName>
</protein>
<evidence type="ECO:0000256" key="2">
    <source>
        <dbReference type="SAM" id="Phobius"/>
    </source>
</evidence>
<dbReference type="PANTHER" id="PTHR33238">
    <property type="entry name" value="IRON (METAL) DEPENDENT REPRESSOR, DTXR FAMILY"/>
    <property type="match status" value="1"/>
</dbReference>
<dbReference type="EMBL" id="QENZ01000003">
    <property type="protein sequence ID" value="PVX52136.1"/>
    <property type="molecule type" value="Genomic_DNA"/>
</dbReference>
<dbReference type="AlphaFoldDB" id="A0A7L4UQU1"/>